<protein>
    <submittedName>
        <fullName evidence="1">Butirosin biosynthesis BtrG-like protein</fullName>
    </submittedName>
</protein>
<dbReference type="EMBL" id="AHHD01000005">
    <property type="protein sequence ID" value="EKG22621.1"/>
    <property type="molecule type" value="Genomic_DNA"/>
</dbReference>
<dbReference type="AlphaFoldDB" id="K2RJ94"/>
<evidence type="ECO:0000313" key="1">
    <source>
        <dbReference type="EMBL" id="EKG22621.1"/>
    </source>
</evidence>
<gene>
    <name evidence="1" type="ORF">MPH_00025</name>
</gene>
<comment type="caution">
    <text evidence="1">The sequence shown here is derived from an EMBL/GenBank/DDBJ whole genome shotgun (WGS) entry which is preliminary data.</text>
</comment>
<sequence length="278" mass="30147">MSSSTFRGSRGIEPLAELAVKVPGWALTFEIYGLPYKEPAFASIRPFSPSLGSEKTPEVHGVAYLVTREQYTSILASEAGDVVYSEAELLAEPLDPEGAAAVLGKTCDALKVVTLVTGFACSPPRLPSARYKVIHPGRLDKRKPPSNVLLPQEIMVEGGMEASLPAAYQNYLSQLPFYRPPRSIPRLVGAALFLAIYVPLFQIAEALSKATRNADGRGNVPPAVKSIVRGLLFVMWLHHDYLHAPLWGRGDGLDGVAAEGCCEEGCLRYIVRLDKAIE</sequence>
<name>K2RJ94_MACPH</name>
<dbReference type="STRING" id="1126212.K2RJ94"/>
<dbReference type="Gene3D" id="3.10.490.10">
    <property type="entry name" value="Gamma-glutamyl cyclotransferase-like"/>
    <property type="match status" value="1"/>
</dbReference>
<dbReference type="VEuPathDB" id="FungiDB:MPH_00025"/>
<proteinExistence type="predicted"/>
<reference evidence="1 2" key="1">
    <citation type="journal article" date="2012" name="BMC Genomics">
        <title>Tools to kill: Genome of one of the most destructive plant pathogenic fungi Macrophomina phaseolina.</title>
        <authorList>
            <person name="Islam M.S."/>
            <person name="Haque M.S."/>
            <person name="Islam M.M."/>
            <person name="Emdad E.M."/>
            <person name="Halim A."/>
            <person name="Hossen Q.M.M."/>
            <person name="Hossain M.Z."/>
            <person name="Ahmed B."/>
            <person name="Rahim S."/>
            <person name="Rahman M.S."/>
            <person name="Alam M.M."/>
            <person name="Hou S."/>
            <person name="Wan X."/>
            <person name="Saito J.A."/>
            <person name="Alam M."/>
        </authorList>
    </citation>
    <scope>NUCLEOTIDE SEQUENCE [LARGE SCALE GENOMIC DNA]</scope>
    <source>
        <strain evidence="1 2">MS6</strain>
    </source>
</reference>
<dbReference type="eggNOG" id="ENOG502SBD2">
    <property type="taxonomic scope" value="Eukaryota"/>
</dbReference>
<dbReference type="Proteomes" id="UP000007129">
    <property type="component" value="Unassembled WGS sequence"/>
</dbReference>
<dbReference type="OrthoDB" id="2017317at2759"/>
<evidence type="ECO:0000313" key="2">
    <source>
        <dbReference type="Proteomes" id="UP000007129"/>
    </source>
</evidence>
<dbReference type="InParanoid" id="K2RJ94"/>
<accession>K2RJ94</accession>
<organism evidence="1 2">
    <name type="scientific">Macrophomina phaseolina (strain MS6)</name>
    <name type="common">Charcoal rot fungus</name>
    <dbReference type="NCBI Taxonomy" id="1126212"/>
    <lineage>
        <taxon>Eukaryota</taxon>
        <taxon>Fungi</taxon>
        <taxon>Dikarya</taxon>
        <taxon>Ascomycota</taxon>
        <taxon>Pezizomycotina</taxon>
        <taxon>Dothideomycetes</taxon>
        <taxon>Dothideomycetes incertae sedis</taxon>
        <taxon>Botryosphaeriales</taxon>
        <taxon>Botryosphaeriaceae</taxon>
        <taxon>Macrophomina</taxon>
    </lineage>
</organism>
<dbReference type="HOGENOM" id="CLU_030506_1_0_1"/>